<dbReference type="Gene3D" id="3.80.10.10">
    <property type="entry name" value="Ribonuclease Inhibitor"/>
    <property type="match status" value="1"/>
</dbReference>
<dbReference type="InterPro" id="IPR001611">
    <property type="entry name" value="Leu-rich_rpt"/>
</dbReference>
<dbReference type="AlphaFoldDB" id="A0A8S3ER46"/>
<evidence type="ECO:0000313" key="1">
    <source>
        <dbReference type="EMBL" id="CAF5076499.1"/>
    </source>
</evidence>
<organism evidence="1 2">
    <name type="scientific">Rotaria magnacalcarata</name>
    <dbReference type="NCBI Taxonomy" id="392030"/>
    <lineage>
        <taxon>Eukaryota</taxon>
        <taxon>Metazoa</taxon>
        <taxon>Spiralia</taxon>
        <taxon>Gnathifera</taxon>
        <taxon>Rotifera</taxon>
        <taxon>Eurotatoria</taxon>
        <taxon>Bdelloidea</taxon>
        <taxon>Philodinida</taxon>
        <taxon>Philodinidae</taxon>
        <taxon>Rotaria</taxon>
    </lineage>
</organism>
<comment type="caution">
    <text evidence="1">The sequence shown here is derived from an EMBL/GenBank/DDBJ whole genome shotgun (WGS) entry which is preliminary data.</text>
</comment>
<dbReference type="Proteomes" id="UP000681720">
    <property type="component" value="Unassembled WGS sequence"/>
</dbReference>
<evidence type="ECO:0000313" key="2">
    <source>
        <dbReference type="Proteomes" id="UP000681720"/>
    </source>
</evidence>
<protein>
    <submittedName>
        <fullName evidence="1">Uncharacterized protein</fullName>
    </submittedName>
</protein>
<dbReference type="EMBL" id="CAJOBJ010241559">
    <property type="protein sequence ID" value="CAF5076499.1"/>
    <property type="molecule type" value="Genomic_DNA"/>
</dbReference>
<dbReference type="SUPFAM" id="SSF52047">
    <property type="entry name" value="RNI-like"/>
    <property type="match status" value="1"/>
</dbReference>
<feature type="non-terminal residue" evidence="1">
    <location>
        <position position="1"/>
    </location>
</feature>
<dbReference type="Pfam" id="PF13516">
    <property type="entry name" value="LRR_6"/>
    <property type="match status" value="1"/>
</dbReference>
<name>A0A8S3ER46_9BILA</name>
<sequence length="50" mass="5574">MRNRIGGKGAQYLIQALQHNQTIKSLELENNQIDVDGILLIADALRNNTV</sequence>
<dbReference type="InterPro" id="IPR032675">
    <property type="entry name" value="LRR_dom_sf"/>
</dbReference>
<accession>A0A8S3ER46</accession>
<gene>
    <name evidence="1" type="ORF">GIL414_LOCUS61454</name>
</gene>
<reference evidence="1" key="1">
    <citation type="submission" date="2021-02" db="EMBL/GenBank/DDBJ databases">
        <authorList>
            <person name="Nowell W R."/>
        </authorList>
    </citation>
    <scope>NUCLEOTIDE SEQUENCE</scope>
</reference>
<proteinExistence type="predicted"/>